<proteinExistence type="predicted"/>
<dbReference type="PROSITE" id="PS01081">
    <property type="entry name" value="HTH_TETR_1"/>
    <property type="match status" value="1"/>
</dbReference>
<evidence type="ECO:0000256" key="4">
    <source>
        <dbReference type="PROSITE-ProRule" id="PRU00335"/>
    </source>
</evidence>
<dbReference type="EMBL" id="JBAPLU010000017">
    <property type="protein sequence ID" value="MEI4273170.1"/>
    <property type="molecule type" value="Genomic_DNA"/>
</dbReference>
<dbReference type="InterPro" id="IPR009057">
    <property type="entry name" value="Homeodomain-like_sf"/>
</dbReference>
<evidence type="ECO:0000256" key="1">
    <source>
        <dbReference type="ARBA" id="ARBA00023015"/>
    </source>
</evidence>
<dbReference type="PRINTS" id="PR00455">
    <property type="entry name" value="HTHTETR"/>
</dbReference>
<organism evidence="6 7">
    <name type="scientific">Klenkia sesuvii</name>
    <dbReference type="NCBI Taxonomy" id="3103137"/>
    <lineage>
        <taxon>Bacteria</taxon>
        <taxon>Bacillati</taxon>
        <taxon>Actinomycetota</taxon>
        <taxon>Actinomycetes</taxon>
        <taxon>Geodermatophilales</taxon>
        <taxon>Geodermatophilaceae</taxon>
        <taxon>Klenkia</taxon>
    </lineage>
</organism>
<evidence type="ECO:0000256" key="3">
    <source>
        <dbReference type="ARBA" id="ARBA00023163"/>
    </source>
</evidence>
<sequence length="209" mass="22916">MAADAAVQTSPETIGRRERKKVQTRTALLAAAAELFTAQGFDATTVDQIADAVDVSQRTFFRYFLTKEDVALEPVRAVEGRFLELLRLRPPTEPPLQALRRSSALTWQALREERLDEQHAVAVALLSANPGLAATDAHRSEAHRAAMVEALTHHRGTTRGLAELVVEVFSSAHRVAQRRWAESGSANLDDLAGELDSTLDLLPEVLETT</sequence>
<keyword evidence="3" id="KW-0804">Transcription</keyword>
<evidence type="ECO:0000313" key="6">
    <source>
        <dbReference type="EMBL" id="MEI4273170.1"/>
    </source>
</evidence>
<keyword evidence="7" id="KW-1185">Reference proteome</keyword>
<feature type="domain" description="HTH tetR-type" evidence="5">
    <location>
        <begin position="22"/>
        <end position="82"/>
    </location>
</feature>
<evidence type="ECO:0000256" key="2">
    <source>
        <dbReference type="ARBA" id="ARBA00023125"/>
    </source>
</evidence>
<dbReference type="Proteomes" id="UP001361570">
    <property type="component" value="Unassembled WGS sequence"/>
</dbReference>
<gene>
    <name evidence="6" type="ORF">TEK04_15695</name>
</gene>
<dbReference type="Gene3D" id="1.10.357.10">
    <property type="entry name" value="Tetracycline Repressor, domain 2"/>
    <property type="match status" value="1"/>
</dbReference>
<evidence type="ECO:0000259" key="5">
    <source>
        <dbReference type="PROSITE" id="PS50977"/>
    </source>
</evidence>
<protein>
    <submittedName>
        <fullName evidence="6">TetR family transcriptional regulator</fullName>
    </submittedName>
</protein>
<comment type="caution">
    <text evidence="6">The sequence shown here is derived from an EMBL/GenBank/DDBJ whole genome shotgun (WGS) entry which is preliminary data.</text>
</comment>
<dbReference type="PROSITE" id="PS50977">
    <property type="entry name" value="HTH_TETR_2"/>
    <property type="match status" value="1"/>
</dbReference>
<dbReference type="Pfam" id="PF00440">
    <property type="entry name" value="TetR_N"/>
    <property type="match status" value="1"/>
</dbReference>
<dbReference type="SUPFAM" id="SSF46689">
    <property type="entry name" value="Homeodomain-like"/>
    <property type="match status" value="1"/>
</dbReference>
<reference evidence="6 7" key="1">
    <citation type="submission" date="2024-03" db="EMBL/GenBank/DDBJ databases">
        <title>Draft genome sequence of Klenkia sp. LSe6-5.</title>
        <authorList>
            <person name="Duangmal K."/>
            <person name="Chantavorakit T."/>
        </authorList>
    </citation>
    <scope>NUCLEOTIDE SEQUENCE [LARGE SCALE GENOMIC DNA]</scope>
    <source>
        <strain evidence="6 7">LSe6-5</strain>
    </source>
</reference>
<dbReference type="InterPro" id="IPR001647">
    <property type="entry name" value="HTH_TetR"/>
</dbReference>
<dbReference type="RefSeq" id="WP_336405291.1">
    <property type="nucleotide sequence ID" value="NZ_JBAPLU010000017.1"/>
</dbReference>
<accession>A0ABU8DWE9</accession>
<name>A0ABU8DWE9_9ACTN</name>
<dbReference type="Gene3D" id="1.10.10.60">
    <property type="entry name" value="Homeodomain-like"/>
    <property type="match status" value="1"/>
</dbReference>
<feature type="DNA-binding region" description="H-T-H motif" evidence="4">
    <location>
        <begin position="45"/>
        <end position="64"/>
    </location>
</feature>
<dbReference type="InterPro" id="IPR050109">
    <property type="entry name" value="HTH-type_TetR-like_transc_reg"/>
</dbReference>
<dbReference type="PANTHER" id="PTHR30055">
    <property type="entry name" value="HTH-TYPE TRANSCRIPTIONAL REGULATOR RUTR"/>
    <property type="match status" value="1"/>
</dbReference>
<keyword evidence="1" id="KW-0805">Transcription regulation</keyword>
<evidence type="ECO:0000313" key="7">
    <source>
        <dbReference type="Proteomes" id="UP001361570"/>
    </source>
</evidence>
<dbReference type="InterPro" id="IPR023772">
    <property type="entry name" value="DNA-bd_HTH_TetR-type_CS"/>
</dbReference>
<keyword evidence="2 4" id="KW-0238">DNA-binding</keyword>
<dbReference type="PANTHER" id="PTHR30055:SF238">
    <property type="entry name" value="MYCOFACTOCIN BIOSYNTHESIS TRANSCRIPTIONAL REGULATOR MFTR-RELATED"/>
    <property type="match status" value="1"/>
</dbReference>